<evidence type="ECO:0000313" key="4">
    <source>
        <dbReference type="Proteomes" id="UP000366872"/>
    </source>
</evidence>
<dbReference type="InterPro" id="IPR050563">
    <property type="entry name" value="4-hydroxybenzoyl-CoA_TE"/>
</dbReference>
<protein>
    <submittedName>
        <fullName evidence="3">Esterase</fullName>
    </submittedName>
</protein>
<name>A0A6C2UAV7_PONDE</name>
<evidence type="ECO:0000313" key="3">
    <source>
        <dbReference type="EMBL" id="VGO17258.1"/>
    </source>
</evidence>
<dbReference type="Gene3D" id="3.10.129.10">
    <property type="entry name" value="Hotdog Thioesterase"/>
    <property type="match status" value="1"/>
</dbReference>
<dbReference type="Pfam" id="PF13279">
    <property type="entry name" value="4HBT_2"/>
    <property type="match status" value="1"/>
</dbReference>
<sequence>MEYVFETQMMVRDYECDLQGIVNNAVYQNYLEHARHEFLHSVGIDFAQLCADGIDAVVTRIGIDYKFPLRPRDAFVVKVGMHKQGRVRFVFDQAIYRTSDEKLIIEAQVTGVLTRKGRPIAPDLFDAVFAAKGWEF</sequence>
<gene>
    <name evidence="3" type="ORF">PDESU_05854</name>
</gene>
<accession>A0A6C2UAV7</accession>
<keyword evidence="2" id="KW-0378">Hydrolase</keyword>
<dbReference type="InterPro" id="IPR006684">
    <property type="entry name" value="YbgC/YbaW"/>
</dbReference>
<dbReference type="RefSeq" id="WP_136082745.1">
    <property type="nucleotide sequence ID" value="NZ_CAAHFG010000004.1"/>
</dbReference>
<dbReference type="GO" id="GO:0047617">
    <property type="term" value="F:fatty acyl-CoA hydrolase activity"/>
    <property type="evidence" value="ECO:0007669"/>
    <property type="project" value="TreeGrafter"/>
</dbReference>
<dbReference type="InterPro" id="IPR029069">
    <property type="entry name" value="HotDog_dom_sf"/>
</dbReference>
<evidence type="ECO:0000256" key="2">
    <source>
        <dbReference type="ARBA" id="ARBA00022801"/>
    </source>
</evidence>
<dbReference type="PANTHER" id="PTHR31793:SF27">
    <property type="entry name" value="NOVEL THIOESTERASE SUPERFAMILY DOMAIN AND SAPOSIN A-TYPE DOMAIN CONTAINING PROTEIN (0610012H03RIK)"/>
    <property type="match status" value="1"/>
</dbReference>
<dbReference type="PIRSF" id="PIRSF003230">
    <property type="entry name" value="YbgC"/>
    <property type="match status" value="1"/>
</dbReference>
<proteinExistence type="inferred from homology"/>
<dbReference type="Proteomes" id="UP000366872">
    <property type="component" value="Unassembled WGS sequence"/>
</dbReference>
<dbReference type="AlphaFoldDB" id="A0A6C2UAV7"/>
<dbReference type="PANTHER" id="PTHR31793">
    <property type="entry name" value="4-HYDROXYBENZOYL-COA THIOESTERASE FAMILY MEMBER"/>
    <property type="match status" value="1"/>
</dbReference>
<organism evidence="3 4">
    <name type="scientific">Pontiella desulfatans</name>
    <dbReference type="NCBI Taxonomy" id="2750659"/>
    <lineage>
        <taxon>Bacteria</taxon>
        <taxon>Pseudomonadati</taxon>
        <taxon>Kiritimatiellota</taxon>
        <taxon>Kiritimatiellia</taxon>
        <taxon>Kiritimatiellales</taxon>
        <taxon>Pontiellaceae</taxon>
        <taxon>Pontiella</taxon>
    </lineage>
</organism>
<dbReference type="SUPFAM" id="SSF54637">
    <property type="entry name" value="Thioesterase/thiol ester dehydrase-isomerase"/>
    <property type="match status" value="1"/>
</dbReference>
<reference evidence="3 4" key="1">
    <citation type="submission" date="2019-04" db="EMBL/GenBank/DDBJ databases">
        <authorList>
            <person name="Van Vliet M D."/>
        </authorList>
    </citation>
    <scope>NUCLEOTIDE SEQUENCE [LARGE SCALE GENOMIC DNA]</scope>
    <source>
        <strain evidence="3 4">F1</strain>
    </source>
</reference>
<dbReference type="CDD" id="cd00586">
    <property type="entry name" value="4HBT"/>
    <property type="match status" value="1"/>
</dbReference>
<keyword evidence="4" id="KW-1185">Reference proteome</keyword>
<evidence type="ECO:0000256" key="1">
    <source>
        <dbReference type="ARBA" id="ARBA00005953"/>
    </source>
</evidence>
<comment type="similarity">
    <text evidence="1">Belongs to the 4-hydroxybenzoyl-CoA thioesterase family.</text>
</comment>
<dbReference type="EMBL" id="CAAHFG010000004">
    <property type="protein sequence ID" value="VGO17258.1"/>
    <property type="molecule type" value="Genomic_DNA"/>
</dbReference>